<evidence type="ECO:0000256" key="2">
    <source>
        <dbReference type="ARBA" id="ARBA00004514"/>
    </source>
</evidence>
<keyword evidence="5" id="KW-0221">Differentiation</keyword>
<feature type="compositionally biased region" description="Basic and acidic residues" evidence="8">
    <location>
        <begin position="1094"/>
        <end position="1105"/>
    </location>
</feature>
<dbReference type="GO" id="GO:0005829">
    <property type="term" value="C:cytosol"/>
    <property type="evidence" value="ECO:0007669"/>
    <property type="project" value="UniProtKB-SubCell"/>
</dbReference>
<feature type="region of interest" description="Disordered" evidence="8">
    <location>
        <begin position="471"/>
        <end position="558"/>
    </location>
</feature>
<evidence type="ECO:0000256" key="6">
    <source>
        <dbReference type="ARBA" id="ARBA00022871"/>
    </source>
</evidence>
<dbReference type="PANTHER" id="PTHR35671:SF1">
    <property type="entry name" value="PROTEIN TOPAZ1"/>
    <property type="match status" value="1"/>
</dbReference>
<dbReference type="RefSeq" id="XP_030267052.1">
    <property type="nucleotide sequence ID" value="XM_030411192.1"/>
</dbReference>
<feature type="region of interest" description="Disordered" evidence="8">
    <location>
        <begin position="1058"/>
        <end position="1107"/>
    </location>
</feature>
<organism evidence="10 11">
    <name type="scientific">Sparus aurata</name>
    <name type="common">Gilthead sea bream</name>
    <dbReference type="NCBI Taxonomy" id="8175"/>
    <lineage>
        <taxon>Eukaryota</taxon>
        <taxon>Metazoa</taxon>
        <taxon>Chordata</taxon>
        <taxon>Craniata</taxon>
        <taxon>Vertebrata</taxon>
        <taxon>Euteleostomi</taxon>
        <taxon>Actinopterygii</taxon>
        <taxon>Neopterygii</taxon>
        <taxon>Teleostei</taxon>
        <taxon>Neoteleostei</taxon>
        <taxon>Acanthomorphata</taxon>
        <taxon>Eupercaria</taxon>
        <taxon>Spariformes</taxon>
        <taxon>Sparidae</taxon>
        <taxon>Sparus</taxon>
    </lineage>
</organism>
<name>A0A671UJS6_SPAAU</name>
<feature type="compositionally biased region" description="Polar residues" evidence="8">
    <location>
        <begin position="525"/>
        <end position="535"/>
    </location>
</feature>
<evidence type="ECO:0000256" key="7">
    <source>
        <dbReference type="ARBA" id="ARBA00031943"/>
    </source>
</evidence>
<comment type="subcellular location">
    <subcellularLocation>
        <location evidence="2">Cytoplasm</location>
        <location evidence="2">Cytosol</location>
    </subcellularLocation>
</comment>
<evidence type="ECO:0000256" key="1">
    <source>
        <dbReference type="ARBA" id="ARBA00002132"/>
    </source>
</evidence>
<feature type="compositionally biased region" description="Polar residues" evidence="8">
    <location>
        <begin position="1065"/>
        <end position="1093"/>
    </location>
</feature>
<evidence type="ECO:0000313" key="11">
    <source>
        <dbReference type="Proteomes" id="UP000472265"/>
    </source>
</evidence>
<dbReference type="InterPro" id="IPR029435">
    <property type="entry name" value="TOPAZ1_dom"/>
</dbReference>
<evidence type="ECO:0000256" key="8">
    <source>
        <dbReference type="SAM" id="MobiDB-lite"/>
    </source>
</evidence>
<feature type="compositionally biased region" description="Basic and acidic residues" evidence="8">
    <location>
        <begin position="933"/>
        <end position="942"/>
    </location>
</feature>
<evidence type="ECO:0000256" key="5">
    <source>
        <dbReference type="ARBA" id="ARBA00022782"/>
    </source>
</evidence>
<keyword evidence="11" id="KW-1185">Reference proteome</keyword>
<feature type="region of interest" description="Disordered" evidence="8">
    <location>
        <begin position="27"/>
        <end position="94"/>
    </location>
</feature>
<feature type="compositionally biased region" description="Low complexity" evidence="8">
    <location>
        <begin position="859"/>
        <end position="870"/>
    </location>
</feature>
<feature type="compositionally biased region" description="Polar residues" evidence="8">
    <location>
        <begin position="60"/>
        <end position="88"/>
    </location>
</feature>
<protein>
    <recommendedName>
        <fullName evidence="3">Protein TOPAZ1</fullName>
    </recommendedName>
    <alternativeName>
        <fullName evidence="7">Testis- and ovary-specific PAZ domain-containing protein 1</fullName>
    </alternativeName>
</protein>
<dbReference type="GeneID" id="115578302"/>
<dbReference type="GO" id="GO:0048137">
    <property type="term" value="P:spermatocyte division"/>
    <property type="evidence" value="ECO:0007669"/>
    <property type="project" value="TreeGrafter"/>
</dbReference>
<dbReference type="Pfam" id="PF14669">
    <property type="entry name" value="Asp_Glu_race_2"/>
    <property type="match status" value="1"/>
</dbReference>
<dbReference type="CTD" id="375337"/>
<feature type="compositionally biased region" description="Polar residues" evidence="8">
    <location>
        <begin position="471"/>
        <end position="484"/>
    </location>
</feature>
<evidence type="ECO:0000259" key="9">
    <source>
        <dbReference type="Pfam" id="PF14669"/>
    </source>
</evidence>
<sequence>MFPCSSRVKLNRVALKDVIGLKAAAAPRRRRVPTSLNTATADPQTQEENQLVSEPVSVEDTASVSSNDEPVQTLLTDQTGPDKLTSNIPDEEPVENCLDVDRNTHPSPTGLAGSEGPLRRTFKVFCSGDCKFLAVQQKRLGKQEQKSSSPVPEQPMIEVHLKDAKKVAESSQKIIISIGKYPQVTLCDIAKKCDALSHDCGFVLPDVLKTKVVHCFKDMRAGFQFGPGCLGHHKHENEEDNLARKKEFCARCQSEKSVCPSQSLAEHQRHLKERTDAQALSSHTTCRFLKSWTSEGSATCSASFLLSKRAKRGECRTGMRDRVDGEDPGPGSHLMGDEIWKDKRIKLGASVQDGIFSSTPDLKSIHCKNPAKTDSRDKEKTCFWTSDKSQSCSEHAVGGDSTLGSAVEENCGHKKPCGEKKSDAAQMSSELFCERNEVDRHDPESLTCQRVRVYSRKNSFSCARTYMSWPFSNSGQTPKTNAGSTACEAEPVDPSDNRDSQISQKLQGLPSSQTNETLPNEPRDSSSVTTHQASHQNEKLEEAGESLSTDRNRKRHNMSSYCSENTNIEFAPHLMEPDESLAGPSDTATLSRPCLRGKEPGAEAASASSLPANGPQTDSSTSTPSALFLSDWETATSLSSMSSPFTQGGLSSPSATLSSHPPSLFLLSKVKSVGLSDSSLTKAVEKTLFYCEETRMTRSSSSSPSLHNSEFFNSCESSLLLPQDEQDSNEALFRERCPPKLEPYYKTSPINYDLLERESLSHNVLTGRSVDAEFILPVMLSPVTSPRGHSWTSFQPQSPGCPDEEEEEEEEIKKGTCRMSPGCHMPQIVNTNNENGQDFLEHNIKDLEGVSANFKPWTPLSEPQSSPSTSEENDCNGEESQDQTDCEDDVVQGYKQSDQLPSDPEIKATFTSGSLTEPCSSPSSDEEDCVTFSHKEEPHSAQDEGSSPSESRSERDQNDTEAAADSQQAILDEFTAYEHDILLVDVIQEDPELFENLPQESVLKLGPARFTQAPRNRPVAVGKKLLPRTDGAQFEQRLTPVNIDFHCESPDITEEITTRPWRPKCSNTPSKTQNGTWSATEKQTEKTGQPDANNNHESEGQERSHSIQTVNSLHNHILPLMSIKNGPWITNPANMADFRRQKCNTYCRQYFSESLSCGFKTCRFQHVPVEGDEKFCIETVSRFIKNPMCLQKAGAVFTGYYNNNPPGVYFSMPVLLNLLWALLKASMVSEVFSVLSVSLAHKIVPGHEFLLALFNFVREKRLMGFVPELIQLTSKMASAGLVLSLDCLDCVKNTPEVQQTVSPNKLSGNHKLSTSAPFPEYLNLAHAIVEIELCTKQEDWRRMGEVFKSNCPSSQRPTHMEQISGRIAIALLSESKDKLSLPFGTFAETVCQNEGEDSLVRSFLGRIGVSLMLRYHKTHQWAKGRRVVEVLSTSKVNYTTLKGLFGNEDGASRCYLVTVATELFLLSGSVEGALNTLRENQWFLSSSSWPCEPADLESRTRVLMRLAEKTSHRDALDILCNLPGLKEPNDLVDISTYCPLFNSHLQVCLDRQKLPIATDTVDFMLCKNLAVDQAMLQILLHKLAKQNLWLRAREIFRHSLSVGYYPAVSAPPGFMALIVPCELGEVELALTLEMLITVNPTILHLSETTSCCLSITLKRTQSSESEYLSAGSRLLSAACIPQPKLLIHYKAVNSSQEQVFNLDIPSARCWLRHNHLWANEVWAH</sequence>
<dbReference type="Proteomes" id="UP000472265">
    <property type="component" value="Chromosome 3"/>
</dbReference>
<keyword evidence="6" id="KW-0744">Spermatogenesis</keyword>
<dbReference type="Ensembl" id="ENSSAUT00010015013.1">
    <property type="protein sequence ID" value="ENSSAUP00010014140.1"/>
    <property type="gene ID" value="ENSSAUG00010006635.1"/>
</dbReference>
<gene>
    <name evidence="10" type="primary">topaz1</name>
</gene>
<dbReference type="InParanoid" id="A0A671UJS6"/>
<dbReference type="GeneTree" id="ENSGT00390000012495"/>
<comment type="function">
    <text evidence="1">Important for normal spermatogenesis and male fertility. Specifically required for progression to the post-meiotic stages of spermatocyte development. Seems to be necessary for normal expression levels of a number of testis-expressed gene transcripts, although its role in this process is unclear.</text>
</comment>
<reference evidence="10" key="2">
    <citation type="submission" date="2025-08" db="UniProtKB">
        <authorList>
            <consortium name="Ensembl"/>
        </authorList>
    </citation>
    <scope>IDENTIFICATION</scope>
</reference>
<dbReference type="PANTHER" id="PTHR35671">
    <property type="entry name" value="PROTEIN TOPAZ1"/>
    <property type="match status" value="1"/>
</dbReference>
<dbReference type="InterPro" id="IPR038952">
    <property type="entry name" value="TOPAZ1"/>
</dbReference>
<feature type="region of interest" description="Disordered" evidence="8">
    <location>
        <begin position="785"/>
        <end position="821"/>
    </location>
</feature>
<evidence type="ECO:0000256" key="3">
    <source>
        <dbReference type="ARBA" id="ARBA00016464"/>
    </source>
</evidence>
<feature type="compositionally biased region" description="Polar residues" evidence="8">
    <location>
        <begin position="34"/>
        <end position="52"/>
    </location>
</feature>
<accession>A0A671UJS6</accession>
<dbReference type="GO" id="GO:0030154">
    <property type="term" value="P:cell differentiation"/>
    <property type="evidence" value="ECO:0007669"/>
    <property type="project" value="UniProtKB-KW"/>
</dbReference>
<feature type="compositionally biased region" description="Polar residues" evidence="8">
    <location>
        <begin position="606"/>
        <end position="624"/>
    </location>
</feature>
<evidence type="ECO:0000256" key="4">
    <source>
        <dbReference type="ARBA" id="ARBA00022490"/>
    </source>
</evidence>
<reference evidence="10" key="1">
    <citation type="submission" date="2021-04" db="EMBL/GenBank/DDBJ databases">
        <authorList>
            <consortium name="Wellcome Sanger Institute Data Sharing"/>
        </authorList>
    </citation>
    <scope>NUCLEOTIDE SEQUENCE [LARGE SCALE GENOMIC DNA]</scope>
</reference>
<proteinExistence type="predicted"/>
<feature type="compositionally biased region" description="Acidic residues" evidence="8">
    <location>
        <begin position="871"/>
        <end position="890"/>
    </location>
</feature>
<feature type="domain" description="Protein TOPAZ1" evidence="9">
    <location>
        <begin position="1331"/>
        <end position="1504"/>
    </location>
</feature>
<reference evidence="10" key="3">
    <citation type="submission" date="2025-09" db="UniProtKB">
        <authorList>
            <consortium name="Ensembl"/>
        </authorList>
    </citation>
    <scope>IDENTIFICATION</scope>
</reference>
<keyword evidence="4" id="KW-0963">Cytoplasm</keyword>
<feature type="compositionally biased region" description="Polar residues" evidence="8">
    <location>
        <begin position="500"/>
        <end position="518"/>
    </location>
</feature>
<evidence type="ECO:0000313" key="10">
    <source>
        <dbReference type="Ensembl" id="ENSSAUP00010014140.1"/>
    </source>
</evidence>
<feature type="region of interest" description="Disordered" evidence="8">
    <location>
        <begin position="576"/>
        <end position="624"/>
    </location>
</feature>
<feature type="region of interest" description="Disordered" evidence="8">
    <location>
        <begin position="853"/>
        <end position="965"/>
    </location>
</feature>
<dbReference type="OMA" id="CQRVRVY"/>